<comment type="caution">
    <text evidence="4">The sequence shown here is derived from an EMBL/GenBank/DDBJ whole genome shotgun (WGS) entry which is preliminary data.</text>
</comment>
<organism evidence="4 5">
    <name type="scientific">Enterococcus florum</name>
    <dbReference type="NCBI Taxonomy" id="2480627"/>
    <lineage>
        <taxon>Bacteria</taxon>
        <taxon>Bacillati</taxon>
        <taxon>Bacillota</taxon>
        <taxon>Bacilli</taxon>
        <taxon>Lactobacillales</taxon>
        <taxon>Enterococcaceae</taxon>
        <taxon>Enterococcus</taxon>
    </lineage>
</organism>
<keyword evidence="1 2" id="KW-0732">Signal</keyword>
<evidence type="ECO:0000313" key="4">
    <source>
        <dbReference type="EMBL" id="GCF93546.1"/>
    </source>
</evidence>
<proteinExistence type="predicted"/>
<dbReference type="Pfam" id="PF00497">
    <property type="entry name" value="SBP_bac_3"/>
    <property type="match status" value="1"/>
</dbReference>
<dbReference type="SUPFAM" id="SSF53850">
    <property type="entry name" value="Periplasmic binding protein-like II"/>
    <property type="match status" value="1"/>
</dbReference>
<dbReference type="OrthoDB" id="9775197at2"/>
<evidence type="ECO:0000313" key="5">
    <source>
        <dbReference type="Proteomes" id="UP000290567"/>
    </source>
</evidence>
<dbReference type="PANTHER" id="PTHR35936">
    <property type="entry name" value="MEMBRANE-BOUND LYTIC MUREIN TRANSGLYCOSYLASE F"/>
    <property type="match status" value="1"/>
</dbReference>
<evidence type="ECO:0000256" key="2">
    <source>
        <dbReference type="SAM" id="SignalP"/>
    </source>
</evidence>
<dbReference type="CDD" id="cd00996">
    <property type="entry name" value="PBP2_AatB_like"/>
    <property type="match status" value="1"/>
</dbReference>
<feature type="chain" id="PRO_5039450621" evidence="2">
    <location>
        <begin position="19"/>
        <end position="274"/>
    </location>
</feature>
<gene>
    <name evidence="4" type="ORF">NRIC_14370</name>
</gene>
<accession>A0A4P5P7S0</accession>
<dbReference type="RefSeq" id="WP_146621997.1">
    <property type="nucleotide sequence ID" value="NZ_BJCC01000010.1"/>
</dbReference>
<dbReference type="Proteomes" id="UP000290567">
    <property type="component" value="Unassembled WGS sequence"/>
</dbReference>
<protein>
    <submittedName>
        <fullName evidence="4">Glutamine ABC transporter substrate-binding protein</fullName>
    </submittedName>
</protein>
<feature type="domain" description="Solute-binding protein family 3/N-terminal" evidence="3">
    <location>
        <begin position="40"/>
        <end position="268"/>
    </location>
</feature>
<evidence type="ECO:0000256" key="1">
    <source>
        <dbReference type="ARBA" id="ARBA00022729"/>
    </source>
</evidence>
<dbReference type="AlphaFoldDB" id="A0A4P5P7S0"/>
<dbReference type="InterPro" id="IPR001638">
    <property type="entry name" value="Solute-binding_3/MltF_N"/>
</dbReference>
<keyword evidence="5" id="KW-1185">Reference proteome</keyword>
<name>A0A4P5P7S0_9ENTE</name>
<feature type="signal peptide" evidence="2">
    <location>
        <begin position="1"/>
        <end position="18"/>
    </location>
</feature>
<dbReference type="PANTHER" id="PTHR35936:SF34">
    <property type="entry name" value="ABC TRANSPORTER EXTRACELLULAR-BINDING PROTEIN YCKB-RELATED"/>
    <property type="match status" value="1"/>
</dbReference>
<dbReference type="SMART" id="SM00062">
    <property type="entry name" value="PBPb"/>
    <property type="match status" value="1"/>
</dbReference>
<dbReference type="Gene3D" id="3.40.190.10">
    <property type="entry name" value="Periplasmic binding protein-like II"/>
    <property type="match status" value="2"/>
</dbReference>
<reference evidence="5" key="1">
    <citation type="submission" date="2019-02" db="EMBL/GenBank/DDBJ databases">
        <title>Draft genome sequence of Enterococcus sp. Gos25-1.</title>
        <authorList>
            <person name="Tanaka N."/>
            <person name="Shiwa Y."/>
            <person name="Fujita N."/>
        </authorList>
    </citation>
    <scope>NUCLEOTIDE SEQUENCE [LARGE SCALE GENOMIC DNA]</scope>
    <source>
        <strain evidence="5">Gos25-1</strain>
    </source>
</reference>
<dbReference type="EMBL" id="BJCC01000010">
    <property type="protein sequence ID" value="GCF93546.1"/>
    <property type="molecule type" value="Genomic_DNA"/>
</dbReference>
<sequence length="274" mass="30961">MKKWVVGVLAVLMTINLAACGKEKEASGDESWTKIEDAKEITIGLDDTFVPLGFKNDQGEIVGFDVDIATAIFKDYGITPKFQPIDWSMKENELDNGTIDLIWNGYSVTKAREKKVRFTIPYAENDHIIMTRKDSGITKREEMKDKILGTQESSSSYESFLKNPEKLKDLVKDEDAVQYASFNEAFMDLENGRLDGILVSVIYAEYYLKQNDKLDDFNLFNPGFKGDSLAVGARKGDKALVDKINQGMKKLEEDGRYAEITEKWFGKAMELPAE</sequence>
<evidence type="ECO:0000259" key="3">
    <source>
        <dbReference type="SMART" id="SM00062"/>
    </source>
</evidence>